<reference evidence="1" key="1">
    <citation type="submission" date="2014-11" db="EMBL/GenBank/DDBJ databases">
        <authorList>
            <person name="Amaro Gonzalez C."/>
        </authorList>
    </citation>
    <scope>NUCLEOTIDE SEQUENCE</scope>
</reference>
<name>A0A0E9UB26_ANGAN</name>
<evidence type="ECO:0000313" key="1">
    <source>
        <dbReference type="EMBL" id="JAH62917.1"/>
    </source>
</evidence>
<dbReference type="AlphaFoldDB" id="A0A0E9UB26"/>
<reference evidence="1" key="2">
    <citation type="journal article" date="2015" name="Fish Shellfish Immunol.">
        <title>Early steps in the European eel (Anguilla anguilla)-Vibrio vulnificus interaction in the gills: Role of the RtxA13 toxin.</title>
        <authorList>
            <person name="Callol A."/>
            <person name="Pajuelo D."/>
            <person name="Ebbesson L."/>
            <person name="Teles M."/>
            <person name="MacKenzie S."/>
            <person name="Amaro C."/>
        </authorList>
    </citation>
    <scope>NUCLEOTIDE SEQUENCE</scope>
</reference>
<proteinExistence type="predicted"/>
<sequence length="21" mass="2488">MFRGLRLVILEASDLICRLRI</sequence>
<protein>
    <submittedName>
        <fullName evidence="1">Uncharacterized protein</fullName>
    </submittedName>
</protein>
<organism evidence="1">
    <name type="scientific">Anguilla anguilla</name>
    <name type="common">European freshwater eel</name>
    <name type="synonym">Muraena anguilla</name>
    <dbReference type="NCBI Taxonomy" id="7936"/>
    <lineage>
        <taxon>Eukaryota</taxon>
        <taxon>Metazoa</taxon>
        <taxon>Chordata</taxon>
        <taxon>Craniata</taxon>
        <taxon>Vertebrata</taxon>
        <taxon>Euteleostomi</taxon>
        <taxon>Actinopterygii</taxon>
        <taxon>Neopterygii</taxon>
        <taxon>Teleostei</taxon>
        <taxon>Anguilliformes</taxon>
        <taxon>Anguillidae</taxon>
        <taxon>Anguilla</taxon>
    </lineage>
</organism>
<dbReference type="EMBL" id="GBXM01045660">
    <property type="protein sequence ID" value="JAH62917.1"/>
    <property type="molecule type" value="Transcribed_RNA"/>
</dbReference>
<accession>A0A0E9UB26</accession>